<accession>A0AAD7EZK0</accession>
<proteinExistence type="predicted"/>
<comment type="caution">
    <text evidence="1">The sequence shown here is derived from an EMBL/GenBank/DDBJ whole genome shotgun (WGS) entry which is preliminary data.</text>
</comment>
<gene>
    <name evidence="1" type="ORF">DFH08DRAFT_442678</name>
</gene>
<protein>
    <submittedName>
        <fullName evidence="1">Uncharacterized protein</fullName>
    </submittedName>
</protein>
<name>A0AAD7EZK0_9AGAR</name>
<dbReference type="Proteomes" id="UP001218218">
    <property type="component" value="Unassembled WGS sequence"/>
</dbReference>
<evidence type="ECO:0000313" key="2">
    <source>
        <dbReference type="Proteomes" id="UP001218218"/>
    </source>
</evidence>
<keyword evidence="2" id="KW-1185">Reference proteome</keyword>
<reference evidence="1" key="1">
    <citation type="submission" date="2023-03" db="EMBL/GenBank/DDBJ databases">
        <title>Massive genome expansion in bonnet fungi (Mycena s.s.) driven by repeated elements and novel gene families across ecological guilds.</title>
        <authorList>
            <consortium name="Lawrence Berkeley National Laboratory"/>
            <person name="Harder C.B."/>
            <person name="Miyauchi S."/>
            <person name="Viragh M."/>
            <person name="Kuo A."/>
            <person name="Thoen E."/>
            <person name="Andreopoulos B."/>
            <person name="Lu D."/>
            <person name="Skrede I."/>
            <person name="Drula E."/>
            <person name="Henrissat B."/>
            <person name="Morin E."/>
            <person name="Kohler A."/>
            <person name="Barry K."/>
            <person name="LaButti K."/>
            <person name="Morin E."/>
            <person name="Salamov A."/>
            <person name="Lipzen A."/>
            <person name="Mereny Z."/>
            <person name="Hegedus B."/>
            <person name="Baldrian P."/>
            <person name="Stursova M."/>
            <person name="Weitz H."/>
            <person name="Taylor A."/>
            <person name="Grigoriev I.V."/>
            <person name="Nagy L.G."/>
            <person name="Martin F."/>
            <person name="Kauserud H."/>
        </authorList>
    </citation>
    <scope>NUCLEOTIDE SEQUENCE</scope>
    <source>
        <strain evidence="1">CBHHK002</strain>
    </source>
</reference>
<evidence type="ECO:0000313" key="1">
    <source>
        <dbReference type="EMBL" id="KAJ7358464.1"/>
    </source>
</evidence>
<organism evidence="1 2">
    <name type="scientific">Mycena albidolilacea</name>
    <dbReference type="NCBI Taxonomy" id="1033008"/>
    <lineage>
        <taxon>Eukaryota</taxon>
        <taxon>Fungi</taxon>
        <taxon>Dikarya</taxon>
        <taxon>Basidiomycota</taxon>
        <taxon>Agaricomycotina</taxon>
        <taxon>Agaricomycetes</taxon>
        <taxon>Agaricomycetidae</taxon>
        <taxon>Agaricales</taxon>
        <taxon>Marasmiineae</taxon>
        <taxon>Mycenaceae</taxon>
        <taxon>Mycena</taxon>
    </lineage>
</organism>
<dbReference type="EMBL" id="JARIHO010000007">
    <property type="protein sequence ID" value="KAJ7358464.1"/>
    <property type="molecule type" value="Genomic_DNA"/>
</dbReference>
<sequence>MLCCLNLRAPLPHSFLRMDTGTGSTRGFGGRVFAGTGTGTGWLFSTRAVSAYPTRKPAGFAGSNFWWFGGLNRSGVVVYLKRNTQIPVNFCYLQHITTSIEMFPKVNVDPCWRVHFHAETKTTHARVWKPAGTPSPAGKPVRVLDPTRTGYGNDGSGYGLAPWYPQVDPCPTLSFPYPSRSSRAH</sequence>
<dbReference type="AlphaFoldDB" id="A0AAD7EZK0"/>